<dbReference type="Proteomes" id="UP000034292">
    <property type="component" value="Unassembled WGS sequence"/>
</dbReference>
<feature type="region of interest" description="Disordered" evidence="1">
    <location>
        <begin position="1"/>
        <end position="72"/>
    </location>
</feature>
<evidence type="ECO:0000313" key="3">
    <source>
        <dbReference type="Proteomes" id="UP000034292"/>
    </source>
</evidence>
<reference evidence="2 3" key="1">
    <citation type="journal article" date="2015" name="Nature">
        <title>rRNA introns, odd ribosomes, and small enigmatic genomes across a large radiation of phyla.</title>
        <authorList>
            <person name="Brown C.T."/>
            <person name="Hug L.A."/>
            <person name="Thomas B.C."/>
            <person name="Sharon I."/>
            <person name="Castelle C.J."/>
            <person name="Singh A."/>
            <person name="Wilkins M.J."/>
            <person name="Williams K.H."/>
            <person name="Banfield J.F."/>
        </authorList>
    </citation>
    <scope>NUCLEOTIDE SEQUENCE [LARGE SCALE GENOMIC DNA]</scope>
</reference>
<gene>
    <name evidence="2" type="ORF">UU23_C0002G0037</name>
</gene>
<protein>
    <submittedName>
        <fullName evidence="2">Uncharacterized protein</fullName>
    </submittedName>
</protein>
<organism evidence="2 3">
    <name type="scientific">Candidatus Curtissbacteria bacterium GW2011_GWA1_40_9</name>
    <dbReference type="NCBI Taxonomy" id="1618408"/>
    <lineage>
        <taxon>Bacteria</taxon>
        <taxon>Candidatus Curtissiibacteriota</taxon>
    </lineage>
</organism>
<accession>A0A0G0W1N3</accession>
<dbReference type="AlphaFoldDB" id="A0A0G0W1N3"/>
<feature type="compositionally biased region" description="Basic and acidic residues" evidence="1">
    <location>
        <begin position="204"/>
        <end position="229"/>
    </location>
</feature>
<sequence>MPDEENPKPSLEQPRNGKGETLGDGSPRLSDADMEAKRTAQRLAEQVKTDQPVQVMAGLAGGESTPTAEQPQVQFKPTEIEHYESILSSPNKDVLVAGLDPNGRKHFEAYKLQRQTLGNMENASNVLREFEGTVDEQRIKIDEWNAMDTQELKDELGQLRVQIAAYQAGLNNARLVPENRPFFQSEIRRLDQERRDMSAVLRNKTGEGVDIDQKVHEENRRKAREEAQETARINSLPVGEHETEL</sequence>
<dbReference type="STRING" id="1618408.UU23_C0002G0037"/>
<feature type="region of interest" description="Disordered" evidence="1">
    <location>
        <begin position="203"/>
        <end position="245"/>
    </location>
</feature>
<evidence type="ECO:0000256" key="1">
    <source>
        <dbReference type="SAM" id="MobiDB-lite"/>
    </source>
</evidence>
<name>A0A0G0W1N3_9BACT</name>
<feature type="non-terminal residue" evidence="2">
    <location>
        <position position="245"/>
    </location>
</feature>
<comment type="caution">
    <text evidence="2">The sequence shown here is derived from an EMBL/GenBank/DDBJ whole genome shotgun (WGS) entry which is preliminary data.</text>
</comment>
<proteinExistence type="predicted"/>
<dbReference type="EMBL" id="LBZV01000002">
    <property type="protein sequence ID" value="KKR78210.1"/>
    <property type="molecule type" value="Genomic_DNA"/>
</dbReference>
<evidence type="ECO:0000313" key="2">
    <source>
        <dbReference type="EMBL" id="KKR78210.1"/>
    </source>
</evidence>